<reference evidence="3 4" key="1">
    <citation type="submission" date="2013-12" db="EMBL/GenBank/DDBJ databases">
        <title>NBRP : Genome information of microbial organism related human and environment.</title>
        <authorList>
            <person name="Hattori M."/>
            <person name="Oshima K."/>
            <person name="Inaba H."/>
            <person name="Suda W."/>
            <person name="Sakamoto M."/>
            <person name="Iino T."/>
            <person name="Kitahara M."/>
            <person name="Oshida Y."/>
            <person name="Iida T."/>
            <person name="Kudo T."/>
            <person name="Itoh T."/>
            <person name="Ahmed I."/>
            <person name="Ohkuma M."/>
        </authorList>
    </citation>
    <scope>NUCLEOTIDE SEQUENCE [LARGE SCALE GENOMIC DNA]</scope>
    <source>
        <strain evidence="3 4">JCM 21738</strain>
    </source>
</reference>
<dbReference type="eggNOG" id="COG3547">
    <property type="taxonomic scope" value="Bacteria"/>
</dbReference>
<accession>W4RXS5</accession>
<dbReference type="InterPro" id="IPR002525">
    <property type="entry name" value="Transp_IS110-like_N"/>
</dbReference>
<dbReference type="GO" id="GO:0006313">
    <property type="term" value="P:DNA transposition"/>
    <property type="evidence" value="ECO:0007669"/>
    <property type="project" value="InterPro"/>
</dbReference>
<dbReference type="Pfam" id="PF01548">
    <property type="entry name" value="DEDD_Tnp_IS110"/>
    <property type="match status" value="1"/>
</dbReference>
<evidence type="ECO:0000313" key="3">
    <source>
        <dbReference type="EMBL" id="GAE48439.1"/>
    </source>
</evidence>
<dbReference type="PANTHER" id="PTHR33055:SF15">
    <property type="entry name" value="TRANSPOSASE-RELATED"/>
    <property type="match status" value="1"/>
</dbReference>
<protein>
    <submittedName>
        <fullName evidence="3">Mobile element protein</fullName>
    </submittedName>
</protein>
<dbReference type="GO" id="GO:0004803">
    <property type="term" value="F:transposase activity"/>
    <property type="evidence" value="ECO:0007669"/>
    <property type="project" value="InterPro"/>
</dbReference>
<dbReference type="Pfam" id="PF02371">
    <property type="entry name" value="Transposase_20"/>
    <property type="match status" value="1"/>
</dbReference>
<evidence type="ECO:0000313" key="4">
    <source>
        <dbReference type="Proteomes" id="UP000018949"/>
    </source>
</evidence>
<evidence type="ECO:0000259" key="1">
    <source>
        <dbReference type="Pfam" id="PF01548"/>
    </source>
</evidence>
<dbReference type="InterPro" id="IPR003346">
    <property type="entry name" value="Transposase_20"/>
</dbReference>
<dbReference type="PANTHER" id="PTHR33055">
    <property type="entry name" value="TRANSPOSASE FOR INSERTION SEQUENCE ELEMENT IS1111A"/>
    <property type="match status" value="1"/>
</dbReference>
<name>W4RXS5_9BACI</name>
<dbReference type="AlphaFoldDB" id="W4RXS5"/>
<dbReference type="EMBL" id="BAUW01000205">
    <property type="protein sequence ID" value="GAE48439.1"/>
    <property type="molecule type" value="Genomic_DNA"/>
</dbReference>
<dbReference type="Proteomes" id="UP000018949">
    <property type="component" value="Unassembled WGS sequence"/>
</dbReference>
<dbReference type="InterPro" id="IPR047650">
    <property type="entry name" value="Transpos_IS110"/>
</dbReference>
<feature type="domain" description="Transposase IS116/IS110/IS902 C-terminal" evidence="2">
    <location>
        <begin position="150"/>
        <end position="231"/>
    </location>
</feature>
<comment type="caution">
    <text evidence="3">The sequence shown here is derived from an EMBL/GenBank/DDBJ whole genome shotgun (WGS) entry which is preliminary data.</text>
</comment>
<evidence type="ECO:0000259" key="2">
    <source>
        <dbReference type="Pfam" id="PF02371"/>
    </source>
</evidence>
<dbReference type="NCBIfam" id="NF033542">
    <property type="entry name" value="transpos_IS110"/>
    <property type="match status" value="1"/>
</dbReference>
<gene>
    <name evidence="3" type="ORF">JCM21738_5576</name>
</gene>
<feature type="domain" description="Transposase IS110-like N-terminal" evidence="1">
    <location>
        <begin position="2"/>
        <end position="52"/>
    </location>
</feature>
<sequence>MLAKLLRSGLIEGNFVPPEDIRDLRDLTRYRKKLIGNRTAEQNRIHKILQDANIKLTTVLSDIFGQSGRRILEAIIDGEKLEESNLKELVHWRTKASLPEIADAINGRIRRHHRDMLQYHWNHMIYIEEAIEKLEEQIDQYLTPYQRETELLDTIPGVNKAGAATFIAEMGIDMSVFKSAKHLASWAGVCPGNNESAGKKKTGKTTKGNKALKTMAVECVLATSRQNNRISAHRIRILKQQGKKKGQMASAHLIITIAYNILKTGEPYKELGTNYMEHQQKGKELKMIEYLKRKGYKISSTDEQTA</sequence>
<keyword evidence="4" id="KW-1185">Reference proteome</keyword>
<organism evidence="3 4">
    <name type="scientific">Mesobacillus boroniphilus JCM 21738</name>
    <dbReference type="NCBI Taxonomy" id="1294265"/>
    <lineage>
        <taxon>Bacteria</taxon>
        <taxon>Bacillati</taxon>
        <taxon>Bacillota</taxon>
        <taxon>Bacilli</taxon>
        <taxon>Bacillales</taxon>
        <taxon>Bacillaceae</taxon>
        <taxon>Mesobacillus</taxon>
    </lineage>
</organism>
<dbReference type="GO" id="GO:0003677">
    <property type="term" value="F:DNA binding"/>
    <property type="evidence" value="ECO:0007669"/>
    <property type="project" value="InterPro"/>
</dbReference>
<proteinExistence type="predicted"/>